<dbReference type="PROSITE" id="PS51257">
    <property type="entry name" value="PROKAR_LIPOPROTEIN"/>
    <property type="match status" value="1"/>
</dbReference>
<comment type="caution">
    <text evidence="3">The sequence shown here is derived from an EMBL/GenBank/DDBJ whole genome shotgun (WGS) entry which is preliminary data.</text>
</comment>
<dbReference type="AlphaFoldDB" id="A0A2V1JQI2"/>
<dbReference type="GO" id="GO:0016020">
    <property type="term" value="C:membrane"/>
    <property type="evidence" value="ECO:0007669"/>
    <property type="project" value="InterPro"/>
</dbReference>
<dbReference type="GO" id="GO:0009847">
    <property type="term" value="P:spore germination"/>
    <property type="evidence" value="ECO:0007669"/>
    <property type="project" value="InterPro"/>
</dbReference>
<dbReference type="PANTHER" id="PTHR35789">
    <property type="entry name" value="SPORE GERMINATION PROTEIN B3"/>
    <property type="match status" value="1"/>
</dbReference>
<evidence type="ECO:0000259" key="2">
    <source>
        <dbReference type="Pfam" id="PF25198"/>
    </source>
</evidence>
<gene>
    <name evidence="3" type="ORF">LG34_15075</name>
</gene>
<keyword evidence="4" id="KW-1185">Reference proteome</keyword>
<keyword evidence="1" id="KW-0472">Membrane</keyword>
<evidence type="ECO:0000313" key="3">
    <source>
        <dbReference type="EMBL" id="PWE85583.1"/>
    </source>
</evidence>
<dbReference type="EMBL" id="JRFU01000177">
    <property type="protein sequence ID" value="PWE85583.1"/>
    <property type="molecule type" value="Genomic_DNA"/>
</dbReference>
<sequence length="364" mass="41520">MKSEKRYLFYGIGIMMIICWLVFLTGCGANELENHAFPLALGVEKTSEDDLEIYMAYPDLQDDKAAENALSSDVFWNGKGQDLFTGKEQMSANSNKNADFNHLKVLILDQAILEDTTRTEQLLHFFQEEQDAAWNTYVMVTKEPLKDIFSEDLKLPESLGIYLEDLLEEWEDVRQGAQVTVGTLMSQYYSRNETLCVPVLEISDAEEKPQIGGFCVLFGLQPMGELSLREGEQLMLLQNNLKRYAFTMQDGTRFLLEQVQTEREITAAVDEAGNQYPVLTVTVRGNSTVSALSWDADQEDQRQQGKQELADRLLTFLTTQQKEAGMDLANSFLLLAGQERSLWEQYREESAQYLSDLKIRLFVE</sequence>
<dbReference type="PANTHER" id="PTHR35789:SF1">
    <property type="entry name" value="SPORE GERMINATION PROTEIN B3"/>
    <property type="match status" value="1"/>
</dbReference>
<name>A0A2V1JQI2_EUBRA</name>
<accession>A0A2V1JQI2</accession>
<dbReference type="InterPro" id="IPR008844">
    <property type="entry name" value="Spore_GerAC-like"/>
</dbReference>
<feature type="transmembrane region" description="Helical" evidence="1">
    <location>
        <begin position="7"/>
        <end position="26"/>
    </location>
</feature>
<dbReference type="RefSeq" id="WP_109216690.1">
    <property type="nucleotide sequence ID" value="NZ_JRFU01000177.1"/>
</dbReference>
<dbReference type="OrthoDB" id="1771654at2"/>
<feature type="domain" description="Spore germination protein N-terminal" evidence="2">
    <location>
        <begin position="29"/>
        <end position="202"/>
    </location>
</feature>
<dbReference type="Pfam" id="PF25198">
    <property type="entry name" value="Spore_GerAC_N"/>
    <property type="match status" value="1"/>
</dbReference>
<evidence type="ECO:0000313" key="4">
    <source>
        <dbReference type="Proteomes" id="UP000245288"/>
    </source>
</evidence>
<dbReference type="InterPro" id="IPR057336">
    <property type="entry name" value="GerAC_N"/>
</dbReference>
<dbReference type="Proteomes" id="UP000245288">
    <property type="component" value="Unassembled WGS sequence"/>
</dbReference>
<evidence type="ECO:0000256" key="1">
    <source>
        <dbReference type="SAM" id="Phobius"/>
    </source>
</evidence>
<protein>
    <recommendedName>
        <fullName evidence="2">Spore germination protein N-terminal domain-containing protein</fullName>
    </recommendedName>
</protein>
<proteinExistence type="predicted"/>
<organism evidence="3 4">
    <name type="scientific">Eubacterium ramulus</name>
    <dbReference type="NCBI Taxonomy" id="39490"/>
    <lineage>
        <taxon>Bacteria</taxon>
        <taxon>Bacillati</taxon>
        <taxon>Bacillota</taxon>
        <taxon>Clostridia</taxon>
        <taxon>Eubacteriales</taxon>
        <taxon>Eubacteriaceae</taxon>
        <taxon>Eubacterium</taxon>
    </lineage>
</organism>
<keyword evidence="1" id="KW-0812">Transmembrane</keyword>
<keyword evidence="1" id="KW-1133">Transmembrane helix</keyword>
<reference evidence="3 4" key="1">
    <citation type="submission" date="2014-09" db="EMBL/GenBank/DDBJ databases">
        <title>Butyrate-producing bacteria isolated from human gut.</title>
        <authorList>
            <person name="Zhang Q."/>
            <person name="Zhao L."/>
        </authorList>
    </citation>
    <scope>NUCLEOTIDE SEQUENCE [LARGE SCALE GENOMIC DNA]</scope>
    <source>
        <strain evidence="3 4">21</strain>
    </source>
</reference>